<evidence type="ECO:0000313" key="2">
    <source>
        <dbReference type="Proteomes" id="UP001366166"/>
    </source>
</evidence>
<dbReference type="KEGG" id="dmp:FAK_19650"/>
<organism evidence="1 2">
    <name type="scientific">Desulfoferula mesophila</name>
    <dbReference type="NCBI Taxonomy" id="3058419"/>
    <lineage>
        <taxon>Bacteria</taxon>
        <taxon>Pseudomonadati</taxon>
        <taxon>Thermodesulfobacteriota</taxon>
        <taxon>Desulfarculia</taxon>
        <taxon>Desulfarculales</taxon>
        <taxon>Desulfarculaceae</taxon>
        <taxon>Desulfoferula</taxon>
    </lineage>
</organism>
<dbReference type="AlphaFoldDB" id="A0AAU9EJY3"/>
<accession>A0AAU9EJY3</accession>
<protein>
    <recommendedName>
        <fullName evidence="3">PilZ domain-containing protein</fullName>
    </recommendedName>
</protein>
<sequence>MGPERRAQIRDDADFAMELLVREAVSGKPLSTPCPAQVVNISRRGCCLALRRLDCGGFHLHRCLQSPQDYLLEFNLPLPGGGARLVTAELRWLNREPDDQDMPFRAGLALVKHPRP</sequence>
<keyword evidence="2" id="KW-1185">Reference proteome</keyword>
<reference evidence="2" key="1">
    <citation type="journal article" date="2023" name="Arch. Microbiol.">
        <title>Desulfoferula mesophilus gen. nov. sp. nov., a mesophilic sulfate-reducing bacterium isolated from a brackish lake sediment.</title>
        <authorList>
            <person name="Watanabe T."/>
            <person name="Yabe T."/>
            <person name="Tsuji J.M."/>
            <person name="Fukui M."/>
        </authorList>
    </citation>
    <scope>NUCLEOTIDE SEQUENCE [LARGE SCALE GENOMIC DNA]</scope>
    <source>
        <strain evidence="2">12FAK</strain>
    </source>
</reference>
<dbReference type="Proteomes" id="UP001366166">
    <property type="component" value="Chromosome"/>
</dbReference>
<gene>
    <name evidence="1" type="ORF">FAK_19650</name>
</gene>
<evidence type="ECO:0000313" key="1">
    <source>
        <dbReference type="EMBL" id="BEQ14899.1"/>
    </source>
</evidence>
<evidence type="ECO:0008006" key="3">
    <source>
        <dbReference type="Google" id="ProtNLM"/>
    </source>
</evidence>
<dbReference type="EMBL" id="AP028679">
    <property type="protein sequence ID" value="BEQ14899.1"/>
    <property type="molecule type" value="Genomic_DNA"/>
</dbReference>
<proteinExistence type="predicted"/>
<name>A0AAU9EJY3_9BACT</name>